<accession>A0A4R4DXA3</accession>
<sequence length="106" mass="10964">MRAAAILLPLLLAACGDRSCPVLLVNASGQAVEQVYLARQGSEGWGPDLVAPGELAPGAGLPLRLAAEGRYRLRAVWANGRAAEMPGIEACAVTRLTLGDGTLRAE</sequence>
<proteinExistence type="predicted"/>
<protein>
    <recommendedName>
        <fullName evidence="3">Lipoprotein</fullName>
    </recommendedName>
</protein>
<organism evidence="1 2">
    <name type="scientific">Roseicella aquatilis</name>
    <dbReference type="NCBI Taxonomy" id="2527868"/>
    <lineage>
        <taxon>Bacteria</taxon>
        <taxon>Pseudomonadati</taxon>
        <taxon>Pseudomonadota</taxon>
        <taxon>Alphaproteobacteria</taxon>
        <taxon>Acetobacterales</taxon>
        <taxon>Roseomonadaceae</taxon>
        <taxon>Roseicella</taxon>
    </lineage>
</organism>
<evidence type="ECO:0000313" key="2">
    <source>
        <dbReference type="Proteomes" id="UP000295023"/>
    </source>
</evidence>
<keyword evidence="2" id="KW-1185">Reference proteome</keyword>
<comment type="caution">
    <text evidence="1">The sequence shown here is derived from an EMBL/GenBank/DDBJ whole genome shotgun (WGS) entry which is preliminary data.</text>
</comment>
<evidence type="ECO:0000313" key="1">
    <source>
        <dbReference type="EMBL" id="TCZ66161.1"/>
    </source>
</evidence>
<dbReference type="Proteomes" id="UP000295023">
    <property type="component" value="Unassembled WGS sequence"/>
</dbReference>
<dbReference type="AlphaFoldDB" id="A0A4R4DXA3"/>
<reference evidence="1 2" key="1">
    <citation type="submission" date="2019-03" db="EMBL/GenBank/DDBJ databases">
        <title>Paracraurococcus aquatilis NE82 genome sequence.</title>
        <authorList>
            <person name="Zhao Y."/>
            <person name="Du Z."/>
        </authorList>
    </citation>
    <scope>NUCLEOTIDE SEQUENCE [LARGE SCALE GENOMIC DNA]</scope>
    <source>
        <strain evidence="1 2">NE82</strain>
    </source>
</reference>
<gene>
    <name evidence="1" type="ORF">EXY23_03550</name>
</gene>
<evidence type="ECO:0008006" key="3">
    <source>
        <dbReference type="Google" id="ProtNLM"/>
    </source>
</evidence>
<dbReference type="PROSITE" id="PS51257">
    <property type="entry name" value="PROKAR_LIPOPROTEIN"/>
    <property type="match status" value="1"/>
</dbReference>
<dbReference type="OrthoDB" id="7274433at2"/>
<name>A0A4R4DXA3_9PROT</name>
<dbReference type="EMBL" id="SKBM01000002">
    <property type="protein sequence ID" value="TCZ66161.1"/>
    <property type="molecule type" value="Genomic_DNA"/>
</dbReference>